<keyword evidence="1" id="KW-0805">Transcription regulation</keyword>
<dbReference type="SMART" id="SM00906">
    <property type="entry name" value="Fungal_trans"/>
    <property type="match status" value="1"/>
</dbReference>
<feature type="domain" description="Xylanolytic transcriptional activator regulatory" evidence="5">
    <location>
        <begin position="262"/>
        <end position="329"/>
    </location>
</feature>
<dbReference type="PANTHER" id="PTHR47840:SF1">
    <property type="entry name" value="ZN(II)2CYS6 TRANSCRIPTION FACTOR (EUROFUNG)"/>
    <property type="match status" value="1"/>
</dbReference>
<dbReference type="GO" id="GO:0006351">
    <property type="term" value="P:DNA-templated transcription"/>
    <property type="evidence" value="ECO:0007669"/>
    <property type="project" value="InterPro"/>
</dbReference>
<dbReference type="CDD" id="cd12148">
    <property type="entry name" value="fungal_TF_MHR"/>
    <property type="match status" value="1"/>
</dbReference>
<evidence type="ECO:0000313" key="7">
    <source>
        <dbReference type="Proteomes" id="UP000469558"/>
    </source>
</evidence>
<accession>A0A8T9C7X6</accession>
<proteinExistence type="predicted"/>
<reference evidence="6 7" key="1">
    <citation type="submission" date="2018-05" db="EMBL/GenBank/DDBJ databases">
        <title>Genome sequencing and assembly of the regulated plant pathogen Lachnellula willkommii and related sister species for the development of diagnostic species identification markers.</title>
        <authorList>
            <person name="Giroux E."/>
            <person name="Bilodeau G."/>
        </authorList>
    </citation>
    <scope>NUCLEOTIDE SEQUENCE [LARGE SCALE GENOMIC DNA]</scope>
    <source>
        <strain evidence="6 7">CBS 268.59</strain>
    </source>
</reference>
<dbReference type="Proteomes" id="UP000469558">
    <property type="component" value="Unassembled WGS sequence"/>
</dbReference>
<dbReference type="InterPro" id="IPR007219">
    <property type="entry name" value="XnlR_reg_dom"/>
</dbReference>
<name>A0A8T9C7X6_9HELO</name>
<feature type="compositionally biased region" description="Polar residues" evidence="4">
    <location>
        <begin position="57"/>
        <end position="70"/>
    </location>
</feature>
<keyword evidence="2" id="KW-0804">Transcription</keyword>
<gene>
    <name evidence="6" type="primary">curR</name>
    <name evidence="6" type="ORF">LSUE1_G006063</name>
</gene>
<dbReference type="OrthoDB" id="6509908at2759"/>
<dbReference type="GO" id="GO:0008270">
    <property type="term" value="F:zinc ion binding"/>
    <property type="evidence" value="ECO:0007669"/>
    <property type="project" value="InterPro"/>
</dbReference>
<keyword evidence="3" id="KW-0539">Nucleus</keyword>
<organism evidence="6 7">
    <name type="scientific">Lachnellula suecica</name>
    <dbReference type="NCBI Taxonomy" id="602035"/>
    <lineage>
        <taxon>Eukaryota</taxon>
        <taxon>Fungi</taxon>
        <taxon>Dikarya</taxon>
        <taxon>Ascomycota</taxon>
        <taxon>Pezizomycotina</taxon>
        <taxon>Leotiomycetes</taxon>
        <taxon>Helotiales</taxon>
        <taxon>Lachnaceae</taxon>
        <taxon>Lachnellula</taxon>
    </lineage>
</organism>
<dbReference type="GO" id="GO:0003677">
    <property type="term" value="F:DNA binding"/>
    <property type="evidence" value="ECO:0007669"/>
    <property type="project" value="InterPro"/>
</dbReference>
<evidence type="ECO:0000256" key="2">
    <source>
        <dbReference type="ARBA" id="ARBA00023163"/>
    </source>
</evidence>
<evidence type="ECO:0000256" key="3">
    <source>
        <dbReference type="ARBA" id="ARBA00023242"/>
    </source>
</evidence>
<evidence type="ECO:0000259" key="5">
    <source>
        <dbReference type="SMART" id="SM00906"/>
    </source>
</evidence>
<dbReference type="AlphaFoldDB" id="A0A8T9C7X6"/>
<feature type="region of interest" description="Disordered" evidence="4">
    <location>
        <begin position="42"/>
        <end position="79"/>
    </location>
</feature>
<protein>
    <submittedName>
        <fullName evidence="6">Dehydrocurvularin biosynthesis regulator</fullName>
    </submittedName>
</protein>
<evidence type="ECO:0000256" key="4">
    <source>
        <dbReference type="SAM" id="MobiDB-lite"/>
    </source>
</evidence>
<comment type="caution">
    <text evidence="6">The sequence shown here is derived from an EMBL/GenBank/DDBJ whole genome shotgun (WGS) entry which is preliminary data.</text>
</comment>
<evidence type="ECO:0000256" key="1">
    <source>
        <dbReference type="ARBA" id="ARBA00023015"/>
    </source>
</evidence>
<dbReference type="EMBL" id="QGMK01001048">
    <property type="protein sequence ID" value="TVY73556.1"/>
    <property type="molecule type" value="Genomic_DNA"/>
</dbReference>
<evidence type="ECO:0000313" key="6">
    <source>
        <dbReference type="EMBL" id="TVY73556.1"/>
    </source>
</evidence>
<dbReference type="PANTHER" id="PTHR47840">
    <property type="entry name" value="ZN(II)2CYS6 TRANSCRIPTION FACTOR (EUROFUNG)-RELATED"/>
    <property type="match status" value="1"/>
</dbReference>
<sequence>MQQRLEELEGMVSHICKAIDVDIESVSMADFKTSAGEALKRLRPVSTPGTGAGEGSSTGRSASLDTSESGHLNDFPDQQDYSEDAPLLNLFKDAMFIQRNNSQDDRERLDATIERRVNACVGALSTFLPSTQDLIAILDTTEKYWPIWTVTPNDLVANDDSIQPVTSAYTAKEFILHYLDSGVPSRAAKSILWLALCIQQLPNSFAQQRQLPSQQKILVDSYLSGADTLLSINQDSEKTFEDVQCLMLRAKLYINMGKPRKCWLDTRHAMNLCILLGLHHVKDNTEEHHRAMWTQIWEFDRYMSATLGFPYGIAESHPGLSAELAGKHFTARAMYNIAIIAGHITDRNQNFNKVSYSATANIEKELESCQAAIPTDWWDTISTPDIPLYELYGRQSIKIYYYQACRNLHLPYVLQASKDKRYEHNKKAAMNASREMIKAYRTLRSNGGDSIIMCDLMDFQVFSSAVLIVIELISQPSDCIYQEGEDWGLVQNVTQHFDSVAAGMECSVAGQAAQLLEYLSMAHQGTYTGPEGYEAVIPYFGKVRIGKMKGTQPTMSMNGQINAPQLFTNTIEFDSSSFMPFSQDPTAGYNFTDAELGFDWTSTFDDSKIYDWSQAFEFTGSGQLGLHA</sequence>
<keyword evidence="7" id="KW-1185">Reference proteome</keyword>